<protein>
    <recommendedName>
        <fullName evidence="3">Transposase IS701-like DDE domain-containing protein</fullName>
    </recommendedName>
</protein>
<dbReference type="AlphaFoldDB" id="A0A512DQF1"/>
<organism evidence="1 2">
    <name type="scientific">Skermanella aerolata</name>
    <dbReference type="NCBI Taxonomy" id="393310"/>
    <lineage>
        <taxon>Bacteria</taxon>
        <taxon>Pseudomonadati</taxon>
        <taxon>Pseudomonadota</taxon>
        <taxon>Alphaproteobacteria</taxon>
        <taxon>Rhodospirillales</taxon>
        <taxon>Azospirillaceae</taxon>
        <taxon>Skermanella</taxon>
    </lineage>
</organism>
<name>A0A512DQF1_9PROT</name>
<evidence type="ECO:0000313" key="2">
    <source>
        <dbReference type="Proteomes" id="UP000321523"/>
    </source>
</evidence>
<dbReference type="Proteomes" id="UP000321523">
    <property type="component" value="Unassembled WGS sequence"/>
</dbReference>
<proteinExistence type="predicted"/>
<accession>A0A512DQF1</accession>
<keyword evidence="2" id="KW-1185">Reference proteome</keyword>
<gene>
    <name evidence="1" type="ORF">SAE02_25480</name>
</gene>
<reference evidence="1 2" key="1">
    <citation type="submission" date="2019-07" db="EMBL/GenBank/DDBJ databases">
        <title>Whole genome shotgun sequence of Skermanella aerolata NBRC 106429.</title>
        <authorList>
            <person name="Hosoyama A."/>
            <person name="Uohara A."/>
            <person name="Ohji S."/>
            <person name="Ichikawa N."/>
        </authorList>
    </citation>
    <scope>NUCLEOTIDE SEQUENCE [LARGE SCALE GENOMIC DNA]</scope>
    <source>
        <strain evidence="1 2">NBRC 106429</strain>
    </source>
</reference>
<evidence type="ECO:0000313" key="1">
    <source>
        <dbReference type="EMBL" id="GEO38400.1"/>
    </source>
</evidence>
<dbReference type="EMBL" id="BJYZ01000010">
    <property type="protein sequence ID" value="GEO38400.1"/>
    <property type="molecule type" value="Genomic_DNA"/>
</dbReference>
<sequence length="87" mass="9256">MIERAIGAGVPFVWVAVDSVYGVGEVEMTLRRAGKGYVLGVASTTHNPEPGQRSQGFTTGVIWNWPTLMRKVSSGVAPLKRSGHAAC</sequence>
<evidence type="ECO:0008006" key="3">
    <source>
        <dbReference type="Google" id="ProtNLM"/>
    </source>
</evidence>
<comment type="caution">
    <text evidence="1">The sequence shown here is derived from an EMBL/GenBank/DDBJ whole genome shotgun (WGS) entry which is preliminary data.</text>
</comment>